<dbReference type="Gene3D" id="1.10.10.10">
    <property type="entry name" value="Winged helix-like DNA-binding domain superfamily/Winged helix DNA-binding domain"/>
    <property type="match status" value="1"/>
</dbReference>
<dbReference type="PANTHER" id="PTHR43132:SF2">
    <property type="entry name" value="ARSENICAL RESISTANCE OPERON REPRESSOR ARSR-RELATED"/>
    <property type="match status" value="1"/>
</dbReference>
<protein>
    <submittedName>
        <fullName evidence="5">Transcriptional regulator, ArsR family</fullName>
    </submittedName>
</protein>
<organism evidence="5 6">
    <name type="scientific">Desulfococcus multivorans DSM 2059</name>
    <dbReference type="NCBI Taxonomy" id="1121405"/>
    <lineage>
        <taxon>Bacteria</taxon>
        <taxon>Pseudomonadati</taxon>
        <taxon>Thermodesulfobacteriota</taxon>
        <taxon>Desulfobacteria</taxon>
        <taxon>Desulfobacterales</taxon>
        <taxon>Desulfococcaceae</taxon>
        <taxon>Desulfococcus</taxon>
    </lineage>
</organism>
<proteinExistence type="predicted"/>
<gene>
    <name evidence="5" type="ORF">dsmv_0258</name>
</gene>
<evidence type="ECO:0000256" key="3">
    <source>
        <dbReference type="ARBA" id="ARBA00023163"/>
    </source>
</evidence>
<dbReference type="EMBL" id="ATHJ01000094">
    <property type="protein sequence ID" value="EPR38848.1"/>
    <property type="molecule type" value="Genomic_DNA"/>
</dbReference>
<evidence type="ECO:0000256" key="1">
    <source>
        <dbReference type="ARBA" id="ARBA00023015"/>
    </source>
</evidence>
<dbReference type="CDD" id="cd00090">
    <property type="entry name" value="HTH_ARSR"/>
    <property type="match status" value="1"/>
</dbReference>
<dbReference type="InterPro" id="IPR051011">
    <property type="entry name" value="Metal_resp_trans_reg"/>
</dbReference>
<dbReference type="Proteomes" id="UP000014977">
    <property type="component" value="Unassembled WGS sequence"/>
</dbReference>
<evidence type="ECO:0000313" key="6">
    <source>
        <dbReference type="Proteomes" id="UP000014977"/>
    </source>
</evidence>
<keyword evidence="3" id="KW-0804">Transcription</keyword>
<dbReference type="Pfam" id="PF01022">
    <property type="entry name" value="HTH_5"/>
    <property type="match status" value="1"/>
</dbReference>
<dbReference type="SUPFAM" id="SSF46785">
    <property type="entry name" value="Winged helix' DNA-binding domain"/>
    <property type="match status" value="1"/>
</dbReference>
<dbReference type="RefSeq" id="WP_020876920.1">
    <property type="nucleotide sequence ID" value="NZ_ATHJ01000094.1"/>
</dbReference>
<keyword evidence="6" id="KW-1185">Reference proteome</keyword>
<dbReference type="PATRIC" id="fig|1121405.3.peg.2636"/>
<dbReference type="GO" id="GO:0003677">
    <property type="term" value="F:DNA binding"/>
    <property type="evidence" value="ECO:0007669"/>
    <property type="project" value="UniProtKB-KW"/>
</dbReference>
<dbReference type="InterPro" id="IPR036388">
    <property type="entry name" value="WH-like_DNA-bd_sf"/>
</dbReference>
<evidence type="ECO:0000256" key="2">
    <source>
        <dbReference type="ARBA" id="ARBA00023125"/>
    </source>
</evidence>
<dbReference type="NCBIfam" id="NF045707">
    <property type="entry name" value="Dbac_1936_reg"/>
    <property type="match status" value="1"/>
</dbReference>
<keyword evidence="1" id="KW-0805">Transcription regulation</keyword>
<dbReference type="SMART" id="SM00418">
    <property type="entry name" value="HTH_ARSR"/>
    <property type="match status" value="1"/>
</dbReference>
<evidence type="ECO:0000259" key="4">
    <source>
        <dbReference type="PROSITE" id="PS50987"/>
    </source>
</evidence>
<dbReference type="STRING" id="897.B2D07_04780"/>
<dbReference type="AlphaFoldDB" id="S7V2I2"/>
<dbReference type="InterPro" id="IPR001845">
    <property type="entry name" value="HTH_ArsR_DNA-bd_dom"/>
</dbReference>
<comment type="caution">
    <text evidence="5">The sequence shown here is derived from an EMBL/GenBank/DDBJ whole genome shotgun (WGS) entry which is preliminary data.</text>
</comment>
<accession>S7V2I2</accession>
<sequence>MNRMQNKSSNDDVGRDLAVGSGGSAAGCELTNDHLQRAAFLAKSLSDGNRLRILVLISNGRKSVSAIVEALELSQPLVSHHLKELKRSLMVKVEREGPFVYYELADSRILNVLQILSDVATDLLSGRKLF</sequence>
<dbReference type="PRINTS" id="PR00778">
    <property type="entry name" value="HTHARSR"/>
</dbReference>
<dbReference type="eggNOG" id="COG0640">
    <property type="taxonomic scope" value="Bacteria"/>
</dbReference>
<dbReference type="InterPro" id="IPR011991">
    <property type="entry name" value="ArsR-like_HTH"/>
</dbReference>
<dbReference type="PANTHER" id="PTHR43132">
    <property type="entry name" value="ARSENICAL RESISTANCE OPERON REPRESSOR ARSR-RELATED"/>
    <property type="match status" value="1"/>
</dbReference>
<dbReference type="GO" id="GO:0003700">
    <property type="term" value="F:DNA-binding transcription factor activity"/>
    <property type="evidence" value="ECO:0007669"/>
    <property type="project" value="InterPro"/>
</dbReference>
<dbReference type="PROSITE" id="PS50987">
    <property type="entry name" value="HTH_ARSR_2"/>
    <property type="match status" value="1"/>
</dbReference>
<dbReference type="NCBIfam" id="NF033788">
    <property type="entry name" value="HTH_metalloreg"/>
    <property type="match status" value="1"/>
</dbReference>
<dbReference type="InterPro" id="IPR036390">
    <property type="entry name" value="WH_DNA-bd_sf"/>
</dbReference>
<reference evidence="5 6" key="1">
    <citation type="journal article" date="2013" name="Genome Announc.">
        <title>Draft genome sequences for three mercury-methylating, sulfate-reducing bacteria.</title>
        <authorList>
            <person name="Brown S.D."/>
            <person name="Hurt R.A.Jr."/>
            <person name="Gilmour C.C."/>
            <person name="Elias D.A."/>
        </authorList>
    </citation>
    <scope>NUCLEOTIDE SEQUENCE [LARGE SCALE GENOMIC DNA]</scope>
    <source>
        <strain evidence="5 6">DSM 2059</strain>
    </source>
</reference>
<evidence type="ECO:0000313" key="5">
    <source>
        <dbReference type="EMBL" id="EPR38848.1"/>
    </source>
</evidence>
<feature type="domain" description="HTH arsR-type" evidence="4">
    <location>
        <begin position="30"/>
        <end position="124"/>
    </location>
</feature>
<dbReference type="PROSITE" id="PS51257">
    <property type="entry name" value="PROKAR_LIPOPROTEIN"/>
    <property type="match status" value="1"/>
</dbReference>
<name>S7V2I2_DESML</name>
<keyword evidence="2" id="KW-0238">DNA-binding</keyword>